<accession>D6STT8</accession>
<name>D6STT8_9BACT</name>
<dbReference type="EMBL" id="ACJN02000003">
    <property type="protein sequence ID" value="EFI34104.1"/>
    <property type="molecule type" value="Genomic_DNA"/>
</dbReference>
<dbReference type="Proteomes" id="UP000005496">
    <property type="component" value="Unassembled WGS sequence"/>
</dbReference>
<dbReference type="AlphaFoldDB" id="D6STT8"/>
<reference evidence="1" key="1">
    <citation type="submission" date="2010-05" db="EMBL/GenBank/DDBJ databases">
        <title>The draft genome of Desulfonatronospira thiodismutans ASO3-1.</title>
        <authorList>
            <consortium name="US DOE Joint Genome Institute (JGI-PGF)"/>
            <person name="Lucas S."/>
            <person name="Copeland A."/>
            <person name="Lapidus A."/>
            <person name="Cheng J.-F."/>
            <person name="Bruce D."/>
            <person name="Goodwin L."/>
            <person name="Pitluck S."/>
            <person name="Chertkov O."/>
            <person name="Brettin T."/>
            <person name="Detter J.C."/>
            <person name="Han C."/>
            <person name="Land M.L."/>
            <person name="Hauser L."/>
            <person name="Kyrpides N."/>
            <person name="Mikhailova N."/>
            <person name="Muyzer G."/>
            <person name="Woyke T."/>
        </authorList>
    </citation>
    <scope>NUCLEOTIDE SEQUENCE [LARGE SCALE GENOMIC DNA]</scope>
    <source>
        <strain evidence="1">ASO3-1</strain>
    </source>
</reference>
<gene>
    <name evidence="1" type="ORF">Dthio_PD1444</name>
</gene>
<evidence type="ECO:0000313" key="1">
    <source>
        <dbReference type="EMBL" id="EFI34104.1"/>
    </source>
</evidence>
<comment type="caution">
    <text evidence="1">The sequence shown here is derived from an EMBL/GenBank/DDBJ whole genome shotgun (WGS) entry which is preliminary data.</text>
</comment>
<proteinExistence type="predicted"/>
<keyword evidence="2" id="KW-1185">Reference proteome</keyword>
<protein>
    <submittedName>
        <fullName evidence="1">Uncharacterized protein</fullName>
    </submittedName>
</protein>
<sequence length="66" mass="7595">MGYTPELSKNHSRILRRIAWAAGAPMTTTLEAIFDWLPSKMDEEKVCSSCRDKEFCNQCPFNKPDQ</sequence>
<evidence type="ECO:0000313" key="2">
    <source>
        <dbReference type="Proteomes" id="UP000005496"/>
    </source>
</evidence>
<organism evidence="1 2">
    <name type="scientific">Desulfonatronospira thiodismutans ASO3-1</name>
    <dbReference type="NCBI Taxonomy" id="555779"/>
    <lineage>
        <taxon>Bacteria</taxon>
        <taxon>Pseudomonadati</taxon>
        <taxon>Thermodesulfobacteriota</taxon>
        <taxon>Desulfovibrionia</taxon>
        <taxon>Desulfovibrionales</taxon>
        <taxon>Desulfonatronovibrionaceae</taxon>
        <taxon>Desulfonatronospira</taxon>
    </lineage>
</organism>